<gene>
    <name evidence="1" type="ORF">F6B93_20640</name>
</gene>
<dbReference type="RefSeq" id="WP_211696749.1">
    <property type="nucleotide sequence ID" value="NZ_CP046600.1"/>
</dbReference>
<dbReference type="KEGG" id="mspg:F6B93_20640"/>
<proteinExistence type="predicted"/>
<protein>
    <submittedName>
        <fullName evidence="1">Uncharacterized protein</fullName>
    </submittedName>
</protein>
<accession>A0A975PYC0</accession>
<name>A0A975PYC0_9MYCO</name>
<dbReference type="AlphaFoldDB" id="A0A975PYC0"/>
<keyword evidence="2" id="KW-1185">Reference proteome</keyword>
<organism evidence="1 2">
    <name type="scientific">Mycobacterium spongiae</name>
    <dbReference type="NCBI Taxonomy" id="886343"/>
    <lineage>
        <taxon>Bacteria</taxon>
        <taxon>Bacillati</taxon>
        <taxon>Actinomycetota</taxon>
        <taxon>Actinomycetes</taxon>
        <taxon>Mycobacteriales</taxon>
        <taxon>Mycobacteriaceae</taxon>
        <taxon>Mycobacterium</taxon>
    </lineage>
</organism>
<reference evidence="1" key="1">
    <citation type="submission" date="2019-12" db="EMBL/GenBank/DDBJ databases">
        <title>Mycobacterium spongiae sp. nov.</title>
        <authorList>
            <person name="Stinear T."/>
        </authorList>
    </citation>
    <scope>NUCLEOTIDE SEQUENCE</scope>
    <source>
        <strain evidence="1">FSD4b-SM</strain>
    </source>
</reference>
<sequence>MSVVVDEADVRTRSRNENVDHYIKRYVSGSGHSAYDCAVIAGNGIGAQVFAAQLAKHPRFEGRVTMVAPPNNESRRLINGVSLRGLAADFIASALGTDHAGLLAQIAAPGPAPVAHRQTAAMAVPDGHHWRFTRTGAWQGGRRGRAEPIVYGIRNTRLVGGISELLANRAVTVINEKVASRAQLRSFALGRNPLLVNATTQPTLLGGESAPPRRMVLAVQVPLITTASGPSAPAQHDTAIAPLIRRDGTIDVGYYTPFSDPESPRSTWYGIIARVVNSDSGFDKQRELDTMTDELYGLAAAMGMTPDDPEETLGRCCVPAAPWEKTAPSQPGTLDLKRMYSGGAPCFYADGMVSAAIGGVLGAEAVARGDDPDRAIRRALRRWRRHNFLWWIETNHIATVADYLLRISVPIAMAYPHSAGIRMWRSAA</sequence>
<dbReference type="EMBL" id="CP046600">
    <property type="protein sequence ID" value="QUR69161.1"/>
    <property type="molecule type" value="Genomic_DNA"/>
</dbReference>
<evidence type="ECO:0000313" key="1">
    <source>
        <dbReference type="EMBL" id="QUR69161.1"/>
    </source>
</evidence>
<dbReference type="Proteomes" id="UP000682202">
    <property type="component" value="Chromosome"/>
</dbReference>
<evidence type="ECO:0000313" key="2">
    <source>
        <dbReference type="Proteomes" id="UP000682202"/>
    </source>
</evidence>